<dbReference type="Proteomes" id="UP000410492">
    <property type="component" value="Unassembled WGS sequence"/>
</dbReference>
<reference evidence="2 3" key="1">
    <citation type="submission" date="2019-01" db="EMBL/GenBank/DDBJ databases">
        <authorList>
            <person name="Sayadi A."/>
        </authorList>
    </citation>
    <scope>NUCLEOTIDE SEQUENCE [LARGE SCALE GENOMIC DNA]</scope>
</reference>
<organism evidence="2 3">
    <name type="scientific">Callosobruchus maculatus</name>
    <name type="common">Southern cowpea weevil</name>
    <name type="synonym">Pulse bruchid</name>
    <dbReference type="NCBI Taxonomy" id="64391"/>
    <lineage>
        <taxon>Eukaryota</taxon>
        <taxon>Metazoa</taxon>
        <taxon>Ecdysozoa</taxon>
        <taxon>Arthropoda</taxon>
        <taxon>Hexapoda</taxon>
        <taxon>Insecta</taxon>
        <taxon>Pterygota</taxon>
        <taxon>Neoptera</taxon>
        <taxon>Endopterygota</taxon>
        <taxon>Coleoptera</taxon>
        <taxon>Polyphaga</taxon>
        <taxon>Cucujiformia</taxon>
        <taxon>Chrysomeloidea</taxon>
        <taxon>Chrysomelidae</taxon>
        <taxon>Bruchinae</taxon>
        <taxon>Bruchini</taxon>
        <taxon>Callosobruchus</taxon>
    </lineage>
</organism>
<evidence type="ECO:0000313" key="3">
    <source>
        <dbReference type="Proteomes" id="UP000410492"/>
    </source>
</evidence>
<dbReference type="OrthoDB" id="6677240at2759"/>
<accession>A0A653DFB4</accession>
<keyword evidence="1" id="KW-0732">Signal</keyword>
<evidence type="ECO:0000256" key="1">
    <source>
        <dbReference type="SAM" id="SignalP"/>
    </source>
</evidence>
<gene>
    <name evidence="2" type="ORF">CALMAC_LOCUS17123</name>
</gene>
<dbReference type="AlphaFoldDB" id="A0A653DFB4"/>
<dbReference type="EMBL" id="CAACVG010011806">
    <property type="protein sequence ID" value="VEN58892.1"/>
    <property type="molecule type" value="Genomic_DNA"/>
</dbReference>
<protein>
    <submittedName>
        <fullName evidence="2">Uncharacterized protein</fullName>
    </submittedName>
</protein>
<proteinExistence type="predicted"/>
<sequence>MKEVVFIVILRLYEIYAVKVKEPEVSEASETVLYKYPRPVQTPDLGKYNGNALLHPSDITGKGTNQIATALVLSSVLGLQPPSKSGYNHPELPPLNPFIQLLLSHYGRYLGHTQGKQGASWSGRGLYGYAAANNIHNNKPFGAYKIYEDAD</sequence>
<feature type="signal peptide" evidence="1">
    <location>
        <begin position="1"/>
        <end position="17"/>
    </location>
</feature>
<keyword evidence="3" id="KW-1185">Reference proteome</keyword>
<feature type="chain" id="PRO_5024963814" evidence="1">
    <location>
        <begin position="18"/>
        <end position="151"/>
    </location>
</feature>
<evidence type="ECO:0000313" key="2">
    <source>
        <dbReference type="EMBL" id="VEN58892.1"/>
    </source>
</evidence>
<name>A0A653DFB4_CALMS</name>